<comment type="catalytic activity">
    <reaction evidence="16">
        <text>Endonucleolytic cleavage of single-stranded RNA in A- and U-rich regions.</text>
        <dbReference type="EC" id="3.1.26.12"/>
    </reaction>
</comment>
<dbReference type="SMART" id="SM00316">
    <property type="entry name" value="S1"/>
    <property type="match status" value="1"/>
</dbReference>
<evidence type="ECO:0000259" key="18">
    <source>
        <dbReference type="PROSITE" id="PS50126"/>
    </source>
</evidence>
<dbReference type="GO" id="GO:0008033">
    <property type="term" value="P:tRNA processing"/>
    <property type="evidence" value="ECO:0007669"/>
    <property type="project" value="UniProtKB-UniRule"/>
</dbReference>
<feature type="domain" description="S1 motif" evidence="18">
    <location>
        <begin position="39"/>
        <end position="117"/>
    </location>
</feature>
<keyword evidence="11 16" id="KW-0378">Hydrolase</keyword>
<evidence type="ECO:0000256" key="14">
    <source>
        <dbReference type="ARBA" id="ARBA00022884"/>
    </source>
</evidence>
<feature type="compositionally biased region" description="Basic and acidic residues" evidence="17">
    <location>
        <begin position="906"/>
        <end position="921"/>
    </location>
</feature>
<feature type="compositionally biased region" description="Low complexity" evidence="17">
    <location>
        <begin position="855"/>
        <end position="870"/>
    </location>
</feature>
<sequence length="995" mass="110545">MKRMLINATQPEELRVALVDGQRLYDLDIEAPGREQKKANIYKGKISRVEPSLEAAFVDYGAERHGFLPLKEISPAYYSDPNKTRGSIKELVREGQEVIVQIEKEERGQKGAALTTYISLAGCFVVLMPNNPRAGGISRRIEGDDRSELRDALQNVDVPEGMGIIIRTAGVGRSPEELSWDLGVLQTQWKAIEQAAASRPAPFLIYAESDVLIRAVRDYLKADIGEIIVDEPNAYARVRQHIELVRPDFLNRVKLYKDDIPLFNRYQVESQIESAFQREVRLPSGGSIVIDRTEAMVCVDVNSSRATKGGDIEETALQTNIEAAEEVARQLRLRDLGGLIVIDFIDMTPAKNQRALEDALRDAVESDRARIQLGRLSKFGLMEMSRQRLRPSLGESNTHVCPRCNGVGNIRNIESMSLSVLRLIEEEAMKDSTAQIHAILPVDAASYLLNEKRQAILDIEKRQEVHIVVVPTPYLETPNFEVRRLRASEEMTGTSYSLAEKPKVEVAEVTSNKTRAAEAAAVQFTPQMAAPPPAPKPREEAKPAAAQAEEKPGLFKRLWSFLFGSEETESKPKHGRDRKGRSEQRGERRGRHDRNDRRRRRDRNERGDRAEREPRQDAKPQQQERKAADKAEQTERQPRDDKQRKGREEGRRGRRRDRGDRAERGERQERVEARSEQEAPHTEPKEKLPPRPPRQSRAERAAQRDAGQTPVVAAPAPVVETHPTPAPQIESNEETVELVDSNNIEAREQKRGRERRRRLPRHLGGRRRDREGDEGEESVESAEAVAENDVETINEPVKAVAEAQPKPVEATEAATVEATKAESVPAPVEPTPTLKAEPVATEQTPVEPVKTPEPAVAEATISTSAESAAAPVSQPTAEPSAPTAALSNAEISRERKSASAPAARPKAIEPLKKSEVSEEEALRNVAELLASLIEPAKNQSTVLHRTPSSSSSPMAKPRVVSAAPAKPASPSQSELPLSSIERAQQQEEKQPDNNG</sequence>
<dbReference type="InterPro" id="IPR048583">
    <property type="entry name" value="RNase_E_G_thioredoxin-like"/>
</dbReference>
<feature type="compositionally biased region" description="Polar residues" evidence="17">
    <location>
        <begin position="937"/>
        <end position="953"/>
    </location>
</feature>
<keyword evidence="13 16" id="KW-0460">Magnesium</keyword>
<feature type="compositionally biased region" description="Basic and acidic residues" evidence="17">
    <location>
        <begin position="984"/>
        <end position="995"/>
    </location>
</feature>
<dbReference type="GO" id="GO:0000049">
    <property type="term" value="F:tRNA binding"/>
    <property type="evidence" value="ECO:0007669"/>
    <property type="project" value="UniProtKB-KW"/>
</dbReference>
<feature type="binding site" evidence="16">
    <location>
        <position position="401"/>
    </location>
    <ligand>
        <name>Zn(2+)</name>
        <dbReference type="ChEBI" id="CHEBI:29105"/>
        <note>ligand shared between dimeric partners</note>
    </ligand>
</feature>
<dbReference type="GO" id="GO:0005737">
    <property type="term" value="C:cytoplasm"/>
    <property type="evidence" value="ECO:0007669"/>
    <property type="project" value="UniProtKB-SubCell"/>
</dbReference>
<evidence type="ECO:0000256" key="16">
    <source>
        <dbReference type="HAMAP-Rule" id="MF_00970"/>
    </source>
</evidence>
<dbReference type="NCBIfam" id="NF008074">
    <property type="entry name" value="PRK10811.1"/>
    <property type="match status" value="1"/>
</dbReference>
<feature type="compositionally biased region" description="Low complexity" evidence="17">
    <location>
        <begin position="709"/>
        <end position="723"/>
    </location>
</feature>
<dbReference type="InterPro" id="IPR012340">
    <property type="entry name" value="NA-bd_OB-fold"/>
</dbReference>
<evidence type="ECO:0000256" key="3">
    <source>
        <dbReference type="ARBA" id="ARBA00022490"/>
    </source>
</evidence>
<keyword evidence="12 16" id="KW-0862">Zinc</keyword>
<comment type="similarity">
    <text evidence="16">Belongs to the RNase E/G family. RNase E subfamily.</text>
</comment>
<evidence type="ECO:0000256" key="5">
    <source>
        <dbReference type="ARBA" id="ARBA00022552"/>
    </source>
</evidence>
<dbReference type="Gene3D" id="3.40.1260.20">
    <property type="entry name" value="Ribonuclease E, catalytic domain"/>
    <property type="match status" value="1"/>
</dbReference>
<dbReference type="EC" id="3.1.26.12" evidence="16"/>
<feature type="binding site" evidence="16">
    <location>
        <position position="404"/>
    </location>
    <ligand>
        <name>Zn(2+)</name>
        <dbReference type="ChEBI" id="CHEBI:29105"/>
        <note>ligand shared between dimeric partners</note>
    </ligand>
</feature>
<dbReference type="InterPro" id="IPR004659">
    <property type="entry name" value="RNase_E/G"/>
</dbReference>
<feature type="compositionally biased region" description="Basic and acidic residues" evidence="17">
    <location>
        <begin position="536"/>
        <end position="552"/>
    </location>
</feature>
<gene>
    <name evidence="16" type="primary">rne</name>
    <name evidence="19" type="ORF">EV696_10265</name>
</gene>
<comment type="similarity">
    <text evidence="1">Belongs to the RNase E/G family. RNase G subfamily.</text>
</comment>
<keyword evidence="3 16" id="KW-0963">Cytoplasm</keyword>
<keyword evidence="14 16" id="KW-0694">RNA-binding</keyword>
<keyword evidence="15 16" id="KW-0472">Membrane</keyword>
<comment type="subunit">
    <text evidence="16">Component of the RNA degradosome, which is a multiprotein complex involved in RNA processing and mRNA degradation. Within the RNA degradosome, RNase E assembles into a homotetramer formed by a dimer of dimers.</text>
</comment>
<evidence type="ECO:0000256" key="9">
    <source>
        <dbReference type="ARBA" id="ARBA00022730"/>
    </source>
</evidence>
<dbReference type="EMBL" id="SNYM01000002">
    <property type="protein sequence ID" value="TDQ50384.1"/>
    <property type="molecule type" value="Genomic_DNA"/>
</dbReference>
<dbReference type="GO" id="GO:0008995">
    <property type="term" value="F:ribonuclease E activity"/>
    <property type="evidence" value="ECO:0007669"/>
    <property type="project" value="UniProtKB-EC"/>
</dbReference>
<dbReference type="GO" id="GO:0008270">
    <property type="term" value="F:zinc ion binding"/>
    <property type="evidence" value="ECO:0007669"/>
    <property type="project" value="UniProtKB-UniRule"/>
</dbReference>
<comment type="function">
    <text evidence="16">Endoribonuclease that plays a central role in RNA processing and decay. Required for the maturation of 5S and 16S rRNAs and the majority of tRNAs. Also involved in the degradation of most mRNAs.</text>
</comment>
<protein>
    <recommendedName>
        <fullName evidence="16">Ribonuclease E</fullName>
        <shortName evidence="16">RNase E</shortName>
        <ecNumber evidence="16">3.1.26.12</ecNumber>
    </recommendedName>
</protein>
<evidence type="ECO:0000256" key="15">
    <source>
        <dbReference type="ARBA" id="ARBA00023136"/>
    </source>
</evidence>
<dbReference type="Proteomes" id="UP000295375">
    <property type="component" value="Unassembled WGS sequence"/>
</dbReference>
<feature type="compositionally biased region" description="Basic and acidic residues" evidence="17">
    <location>
        <begin position="602"/>
        <end position="689"/>
    </location>
</feature>
<reference evidence="19 20" key="1">
    <citation type="submission" date="2019-03" db="EMBL/GenBank/DDBJ databases">
        <title>Genomic Encyclopedia of Type Strains, Phase IV (KMG-IV): sequencing the most valuable type-strain genomes for metagenomic binning, comparative biology and taxonomic classification.</title>
        <authorList>
            <person name="Goeker M."/>
        </authorList>
    </citation>
    <scope>NUCLEOTIDE SEQUENCE [LARGE SCALE GENOMIC DNA]</scope>
    <source>
        <strain evidence="19 20">DSM 103792</strain>
    </source>
</reference>
<dbReference type="OrthoDB" id="9804278at2"/>
<dbReference type="GO" id="GO:0006402">
    <property type="term" value="P:mRNA catabolic process"/>
    <property type="evidence" value="ECO:0007669"/>
    <property type="project" value="UniProtKB-UniRule"/>
</dbReference>
<evidence type="ECO:0000256" key="13">
    <source>
        <dbReference type="ARBA" id="ARBA00022842"/>
    </source>
</evidence>
<feature type="region of interest" description="Required for zinc-mediated homotetramerization and catalytic activity" evidence="16">
    <location>
        <begin position="401"/>
        <end position="404"/>
    </location>
</feature>
<dbReference type="RefSeq" id="WP_133587502.1">
    <property type="nucleotide sequence ID" value="NZ_CP037953.1"/>
</dbReference>
<dbReference type="PANTHER" id="PTHR30001:SF1">
    <property type="entry name" value="RIBONUCLEASE E_G-LIKE PROTEIN, CHLOROPLASTIC"/>
    <property type="match status" value="1"/>
</dbReference>
<evidence type="ECO:0000256" key="17">
    <source>
        <dbReference type="SAM" id="MobiDB-lite"/>
    </source>
</evidence>
<evidence type="ECO:0000256" key="6">
    <source>
        <dbReference type="ARBA" id="ARBA00022694"/>
    </source>
</evidence>
<keyword evidence="2 16" id="KW-1003">Cell membrane</keyword>
<dbReference type="GO" id="GO:0019843">
    <property type="term" value="F:rRNA binding"/>
    <property type="evidence" value="ECO:0007669"/>
    <property type="project" value="UniProtKB-KW"/>
</dbReference>
<evidence type="ECO:0000256" key="12">
    <source>
        <dbReference type="ARBA" id="ARBA00022833"/>
    </source>
</evidence>
<comment type="caution">
    <text evidence="19">The sequence shown here is derived from an EMBL/GenBank/DDBJ whole genome shotgun (WGS) entry which is preliminary data.</text>
</comment>
<comment type="subcellular location">
    <subcellularLocation>
        <location evidence="16">Cytoplasm</location>
    </subcellularLocation>
    <subcellularLocation>
        <location evidence="16">Cell inner membrane</location>
        <topology evidence="16">Peripheral membrane protein</topology>
        <orientation evidence="16">Cytoplasmic side</orientation>
    </subcellularLocation>
</comment>
<dbReference type="FunFam" id="2.40.50.140:FF:000040">
    <property type="entry name" value="Ribonuclease E"/>
    <property type="match status" value="1"/>
</dbReference>
<keyword evidence="20" id="KW-1185">Reference proteome</keyword>
<feature type="compositionally biased region" description="Low complexity" evidence="17">
    <location>
        <begin position="808"/>
        <end position="824"/>
    </location>
</feature>
<dbReference type="InterPro" id="IPR003029">
    <property type="entry name" value="S1_domain"/>
</dbReference>
<accession>A0A4R6V2P6</accession>
<keyword evidence="5 16" id="KW-0698">rRNA processing</keyword>
<evidence type="ECO:0000256" key="1">
    <source>
        <dbReference type="ARBA" id="ARBA00005663"/>
    </source>
</evidence>
<evidence type="ECO:0000256" key="4">
    <source>
        <dbReference type="ARBA" id="ARBA00022519"/>
    </source>
</evidence>
<feature type="compositionally biased region" description="Basic residues" evidence="17">
    <location>
        <begin position="588"/>
        <end position="601"/>
    </location>
</feature>
<keyword evidence="10 16" id="KW-0255">Endonuclease</keyword>
<feature type="binding site" evidence="16">
    <location>
        <position position="343"/>
    </location>
    <ligand>
        <name>Mg(2+)</name>
        <dbReference type="ChEBI" id="CHEBI:18420"/>
        <note>catalytic</note>
    </ligand>
</feature>
<feature type="compositionally biased region" description="Acidic residues" evidence="17">
    <location>
        <begin position="772"/>
        <end position="792"/>
    </location>
</feature>
<feature type="region of interest" description="Disordered" evidence="17">
    <location>
        <begin position="521"/>
        <end position="552"/>
    </location>
</feature>
<feature type="compositionally biased region" description="Basic residues" evidence="17">
    <location>
        <begin position="752"/>
        <end position="765"/>
    </location>
</feature>
<evidence type="ECO:0000256" key="7">
    <source>
        <dbReference type="ARBA" id="ARBA00022722"/>
    </source>
</evidence>
<dbReference type="PROSITE" id="PS50126">
    <property type="entry name" value="S1"/>
    <property type="match status" value="1"/>
</dbReference>
<dbReference type="Pfam" id="PF20833">
    <property type="entry name" value="RNase_E_G_Thio"/>
    <property type="match status" value="1"/>
</dbReference>
<dbReference type="AlphaFoldDB" id="A0A4R6V2P6"/>
<dbReference type="Pfam" id="PF10150">
    <property type="entry name" value="RNase_E_G"/>
    <property type="match status" value="1"/>
</dbReference>
<evidence type="ECO:0000256" key="8">
    <source>
        <dbReference type="ARBA" id="ARBA00022723"/>
    </source>
</evidence>
<dbReference type="InterPro" id="IPR028878">
    <property type="entry name" value="RNase_E"/>
</dbReference>
<feature type="binding site" evidence="16">
    <location>
        <position position="300"/>
    </location>
    <ligand>
        <name>Mg(2+)</name>
        <dbReference type="ChEBI" id="CHEBI:18420"/>
        <note>catalytic</note>
    </ligand>
</feature>
<comment type="cofactor">
    <cofactor evidence="16">
        <name>Mg(2+)</name>
        <dbReference type="ChEBI" id="CHEBI:18420"/>
    </cofactor>
    <text evidence="16">Binds 1 Mg(2+) ion per subunit.</text>
</comment>
<dbReference type="Gene3D" id="2.40.50.140">
    <property type="entry name" value="Nucleic acid-binding proteins"/>
    <property type="match status" value="1"/>
</dbReference>
<keyword evidence="4 16" id="KW-0997">Cell inner membrane</keyword>
<organism evidence="19 20">
    <name type="scientific">Permianibacter aggregans</name>
    <dbReference type="NCBI Taxonomy" id="1510150"/>
    <lineage>
        <taxon>Bacteria</taxon>
        <taxon>Pseudomonadati</taxon>
        <taxon>Pseudomonadota</taxon>
        <taxon>Gammaproteobacteria</taxon>
        <taxon>Pseudomonadales</taxon>
        <taxon>Pseudomonadaceae</taxon>
        <taxon>Permianibacter</taxon>
    </lineage>
</organism>
<proteinExistence type="inferred from homology"/>
<dbReference type="GO" id="GO:0000287">
    <property type="term" value="F:magnesium ion binding"/>
    <property type="evidence" value="ECO:0007669"/>
    <property type="project" value="UniProtKB-UniRule"/>
</dbReference>
<keyword evidence="9 16" id="KW-0699">rRNA-binding</keyword>
<keyword evidence="16" id="KW-0820">tRNA-binding</keyword>
<evidence type="ECO:0000256" key="10">
    <source>
        <dbReference type="ARBA" id="ARBA00022759"/>
    </source>
</evidence>
<dbReference type="Pfam" id="PF00575">
    <property type="entry name" value="S1"/>
    <property type="match status" value="1"/>
</dbReference>
<evidence type="ECO:0000256" key="2">
    <source>
        <dbReference type="ARBA" id="ARBA00022475"/>
    </source>
</evidence>
<evidence type="ECO:0000313" key="19">
    <source>
        <dbReference type="EMBL" id="TDQ50384.1"/>
    </source>
</evidence>
<dbReference type="SUPFAM" id="SSF50249">
    <property type="entry name" value="Nucleic acid-binding proteins"/>
    <property type="match status" value="1"/>
</dbReference>
<dbReference type="NCBIfam" id="TIGR00757">
    <property type="entry name" value="RNaseEG"/>
    <property type="match status" value="1"/>
</dbReference>
<dbReference type="GO" id="GO:0006364">
    <property type="term" value="P:rRNA processing"/>
    <property type="evidence" value="ECO:0007669"/>
    <property type="project" value="UniProtKB-UniRule"/>
</dbReference>
<name>A0A4R6V2P6_9GAMM</name>
<feature type="compositionally biased region" description="Low complexity" evidence="17">
    <location>
        <begin position="955"/>
        <end position="973"/>
    </location>
</feature>
<keyword evidence="8 16" id="KW-0479">Metal-binding</keyword>
<dbReference type="InterPro" id="IPR019307">
    <property type="entry name" value="RNA-bd_AU-1/RNase_E/G"/>
</dbReference>
<evidence type="ECO:0000256" key="11">
    <source>
        <dbReference type="ARBA" id="ARBA00022801"/>
    </source>
</evidence>
<feature type="region of interest" description="Disordered" evidence="17">
    <location>
        <begin position="934"/>
        <end position="995"/>
    </location>
</feature>
<evidence type="ECO:0000313" key="20">
    <source>
        <dbReference type="Proteomes" id="UP000295375"/>
    </source>
</evidence>
<comment type="cofactor">
    <cofactor evidence="16">
        <name>Zn(2+)</name>
        <dbReference type="ChEBI" id="CHEBI:29105"/>
    </cofactor>
    <text evidence="16">Binds 2 Zn(2+) ions per homotetramer.</text>
</comment>
<dbReference type="GO" id="GO:0009898">
    <property type="term" value="C:cytoplasmic side of plasma membrane"/>
    <property type="evidence" value="ECO:0007669"/>
    <property type="project" value="UniProtKB-UniRule"/>
</dbReference>
<dbReference type="HAMAP" id="MF_00970">
    <property type="entry name" value="RNase_E"/>
    <property type="match status" value="1"/>
</dbReference>
<dbReference type="PANTHER" id="PTHR30001">
    <property type="entry name" value="RIBONUCLEASE"/>
    <property type="match status" value="1"/>
</dbReference>
<dbReference type="CDD" id="cd04453">
    <property type="entry name" value="S1_RNase_E"/>
    <property type="match status" value="1"/>
</dbReference>
<keyword evidence="6 16" id="KW-0819">tRNA processing</keyword>
<feature type="region of interest" description="Disordered" evidence="17">
    <location>
        <begin position="565"/>
        <end position="921"/>
    </location>
</feature>
<keyword evidence="7 16" id="KW-0540">Nuclease</keyword>